<proteinExistence type="predicted"/>
<dbReference type="EMBL" id="GG663736">
    <property type="protein sequence ID" value="EEH59427.1"/>
    <property type="molecule type" value="Genomic_DNA"/>
</dbReference>
<evidence type="ECO:0000259" key="2">
    <source>
        <dbReference type="Pfam" id="PF07460"/>
    </source>
</evidence>
<organism evidence="4">
    <name type="scientific">Micromonas pusilla (strain CCMP1545)</name>
    <name type="common">Picoplanktonic green alga</name>
    <dbReference type="NCBI Taxonomy" id="564608"/>
    <lineage>
        <taxon>Eukaryota</taxon>
        <taxon>Viridiplantae</taxon>
        <taxon>Chlorophyta</taxon>
        <taxon>Mamiellophyceae</taxon>
        <taxon>Mamiellales</taxon>
        <taxon>Mamiellaceae</taxon>
        <taxon>Micromonas</taxon>
    </lineage>
</organism>
<reference evidence="3 4" key="1">
    <citation type="journal article" date="2009" name="Science">
        <title>Green evolution and dynamic adaptations revealed by genomes of the marine picoeukaryotes Micromonas.</title>
        <authorList>
            <person name="Worden A.Z."/>
            <person name="Lee J.H."/>
            <person name="Mock T."/>
            <person name="Rouze P."/>
            <person name="Simmons M.P."/>
            <person name="Aerts A.L."/>
            <person name="Allen A.E."/>
            <person name="Cuvelier M.L."/>
            <person name="Derelle E."/>
            <person name="Everett M.V."/>
            <person name="Foulon E."/>
            <person name="Grimwood J."/>
            <person name="Gundlach H."/>
            <person name="Henrissat B."/>
            <person name="Napoli C."/>
            <person name="McDonald S.M."/>
            <person name="Parker M.S."/>
            <person name="Rombauts S."/>
            <person name="Salamov A."/>
            <person name="Von Dassow P."/>
            <person name="Badger J.H."/>
            <person name="Coutinho P.M."/>
            <person name="Demir E."/>
            <person name="Dubchak I."/>
            <person name="Gentemann C."/>
            <person name="Eikrem W."/>
            <person name="Gready J.E."/>
            <person name="John U."/>
            <person name="Lanier W."/>
            <person name="Lindquist E.A."/>
            <person name="Lucas S."/>
            <person name="Mayer K.F."/>
            <person name="Moreau H."/>
            <person name="Not F."/>
            <person name="Otillar R."/>
            <person name="Panaud O."/>
            <person name="Pangilinan J."/>
            <person name="Paulsen I."/>
            <person name="Piegu B."/>
            <person name="Poliakov A."/>
            <person name="Robbens S."/>
            <person name="Schmutz J."/>
            <person name="Toulza E."/>
            <person name="Wyss T."/>
            <person name="Zelensky A."/>
            <person name="Zhou K."/>
            <person name="Armbrust E.V."/>
            <person name="Bhattacharya D."/>
            <person name="Goodenough U.W."/>
            <person name="Van de Peer Y."/>
            <person name="Grigoriev I.V."/>
        </authorList>
    </citation>
    <scope>NUCLEOTIDE SEQUENCE [LARGE SCALE GENOMIC DNA]</scope>
    <source>
        <strain evidence="3 4">CCMP1545</strain>
    </source>
</reference>
<dbReference type="KEGG" id="mpp:MICPUCDRAFT_70705"/>
<gene>
    <name evidence="3" type="ORF">MICPUCDRAFT_70705</name>
</gene>
<dbReference type="InterPro" id="IPR003611">
    <property type="entry name" value="NUMOD3"/>
</dbReference>
<dbReference type="PANTHER" id="PTHR34199:SF2">
    <property type="entry name" value="NUMOD3 MOTIF FAMILY PROTEIN, EXPRESSED"/>
    <property type="match status" value="1"/>
</dbReference>
<feature type="region of interest" description="Disordered" evidence="1">
    <location>
        <begin position="402"/>
        <end position="424"/>
    </location>
</feature>
<accession>C1MKT6</accession>
<dbReference type="STRING" id="564608.C1MKT6"/>
<dbReference type="PANTHER" id="PTHR34199">
    <property type="entry name" value="NUMOD3 MOTIF FAMILY PROTEIN, EXPRESSED"/>
    <property type="match status" value="1"/>
</dbReference>
<keyword evidence="4" id="KW-1185">Reference proteome</keyword>
<dbReference type="GO" id="GO:0003677">
    <property type="term" value="F:DNA binding"/>
    <property type="evidence" value="ECO:0007669"/>
    <property type="project" value="InterPro"/>
</dbReference>
<sequence length="502" mass="55697">MILRLNINGPVLSGSDIKHSRQRAAATLSTSYICKGSHKKAAARDDIYLTTVFAGLEDDLTPAFNSPTDECARKAARPASIPLSEDMIEEGFFVRNQRHSAGCGCSVCARLRDMLDLTKHSADLSIRHAHFSCPIFVCVDDGFVVGKRQQRHHIPGCRCPNCNHLRFKRDAGIVKCVTLSTSLLHDLVGIDMCHQVVLDAECEALRRAKISAANKGNAAWNKGRQHSPETIARIKKATAKAMRNPAVRRKMREAAVRNSHSDTTKLKIRRTVLDNACRKQRAMNMAKSKNDGLRRGKVGVCTTGTFARRVSGVQSASFGIWTKFGLEQREVHKKNAMSAFRKVARQSNIQMVKDIEHRPMNAGAKRLRSNRGVPKTAEHRAAISAALKAKWEDPAYILSQKKASSIRKHQSTASGNHRARQKEELNQAWRRRAELVNEVQDFFSQATAAVKALEKQKTAGIDVDELMLMKALAAVAETRKVLESVETISQVDKTPGEVRDAK</sequence>
<dbReference type="OrthoDB" id="552668at2759"/>
<evidence type="ECO:0000313" key="4">
    <source>
        <dbReference type="Proteomes" id="UP000001876"/>
    </source>
</evidence>
<evidence type="ECO:0000313" key="3">
    <source>
        <dbReference type="EMBL" id="EEH59427.1"/>
    </source>
</evidence>
<feature type="domain" description="Nuclease associated modular" evidence="2">
    <location>
        <begin position="207"/>
        <end position="234"/>
    </location>
</feature>
<dbReference type="OMA" id="KWRDPEY"/>
<protein>
    <recommendedName>
        <fullName evidence="2">Nuclease associated modular domain-containing protein</fullName>
    </recommendedName>
</protein>
<evidence type="ECO:0000256" key="1">
    <source>
        <dbReference type="SAM" id="MobiDB-lite"/>
    </source>
</evidence>
<dbReference type="RefSeq" id="XP_003056051.1">
    <property type="nucleotide sequence ID" value="XM_003056005.1"/>
</dbReference>
<dbReference type="eggNOG" id="ENOG502QUKG">
    <property type="taxonomic scope" value="Eukaryota"/>
</dbReference>
<dbReference type="Proteomes" id="UP000001876">
    <property type="component" value="Unassembled WGS sequence"/>
</dbReference>
<name>C1MKT6_MICPC</name>
<dbReference type="Pfam" id="PF07460">
    <property type="entry name" value="NUMOD3"/>
    <property type="match status" value="1"/>
</dbReference>
<dbReference type="AlphaFoldDB" id="C1MKT6"/>
<dbReference type="GeneID" id="9681731"/>